<keyword evidence="3" id="KW-0862">Zinc</keyword>
<feature type="domain" description="MYND-type" evidence="5">
    <location>
        <begin position="402"/>
        <end position="438"/>
    </location>
</feature>
<reference evidence="6" key="2">
    <citation type="submission" date="2014-07" db="EMBL/GenBank/DDBJ databases">
        <authorList>
            <person name="Hull J."/>
        </authorList>
    </citation>
    <scope>NUCLEOTIDE SEQUENCE</scope>
</reference>
<proteinExistence type="predicted"/>
<dbReference type="GO" id="GO:0036159">
    <property type="term" value="P:inner dynein arm assembly"/>
    <property type="evidence" value="ECO:0007669"/>
    <property type="project" value="TreeGrafter"/>
</dbReference>
<gene>
    <name evidence="6" type="primary">ZMYND10</name>
    <name evidence="6" type="ORF">CM83_99399</name>
</gene>
<dbReference type="GO" id="GO:0044458">
    <property type="term" value="P:motile cilium assembly"/>
    <property type="evidence" value="ECO:0007669"/>
    <property type="project" value="TreeGrafter"/>
</dbReference>
<dbReference type="InterPro" id="IPR052298">
    <property type="entry name" value="ZMYND10"/>
</dbReference>
<dbReference type="PROSITE" id="PS50865">
    <property type="entry name" value="ZF_MYND_2"/>
    <property type="match status" value="1"/>
</dbReference>
<dbReference type="Pfam" id="PF01753">
    <property type="entry name" value="zf-MYND"/>
    <property type="match status" value="1"/>
</dbReference>
<evidence type="ECO:0000256" key="1">
    <source>
        <dbReference type="ARBA" id="ARBA00022723"/>
    </source>
</evidence>
<dbReference type="GO" id="GO:0005737">
    <property type="term" value="C:cytoplasm"/>
    <property type="evidence" value="ECO:0007669"/>
    <property type="project" value="TreeGrafter"/>
</dbReference>
<dbReference type="Gene3D" id="6.10.140.2220">
    <property type="match status" value="1"/>
</dbReference>
<evidence type="ECO:0000256" key="3">
    <source>
        <dbReference type="ARBA" id="ARBA00022833"/>
    </source>
</evidence>
<dbReference type="EMBL" id="GBHO01000058">
    <property type="protein sequence ID" value="JAG43546.1"/>
    <property type="molecule type" value="Transcribed_RNA"/>
</dbReference>
<dbReference type="GO" id="GO:0034451">
    <property type="term" value="C:centriolar satellite"/>
    <property type="evidence" value="ECO:0007669"/>
    <property type="project" value="TreeGrafter"/>
</dbReference>
<dbReference type="EMBL" id="GBRD01016445">
    <property type="protein sequence ID" value="JAG49381.1"/>
    <property type="molecule type" value="Transcribed_RNA"/>
</dbReference>
<dbReference type="PANTHER" id="PTHR13244:SF7">
    <property type="entry name" value="ZINC FINGER MYND DOMAIN-CONTAINING PROTEIN 10"/>
    <property type="match status" value="1"/>
</dbReference>
<reference evidence="6" key="1">
    <citation type="journal article" date="2014" name="PLoS ONE">
        <title>Transcriptome-Based Identification of ABC Transporters in the Western Tarnished Plant Bug Lygus hesperus.</title>
        <authorList>
            <person name="Hull J.J."/>
            <person name="Chaney K."/>
            <person name="Geib S.M."/>
            <person name="Fabrick J.A."/>
            <person name="Brent C.S."/>
            <person name="Walsh D."/>
            <person name="Lavine L.C."/>
        </authorList>
    </citation>
    <scope>NUCLEOTIDE SEQUENCE</scope>
</reference>
<reference evidence="7" key="3">
    <citation type="submission" date="2014-09" db="EMBL/GenBank/DDBJ databases">
        <authorList>
            <person name="Magalhaes I.L.F."/>
            <person name="Oliveira U."/>
            <person name="Santos F.R."/>
            <person name="Vidigal T.H.D.A."/>
            <person name="Brescovit A.D."/>
            <person name="Santos A.J."/>
        </authorList>
    </citation>
    <scope>NUCLEOTIDE SEQUENCE</scope>
</reference>
<dbReference type="InterPro" id="IPR002893">
    <property type="entry name" value="Znf_MYND"/>
</dbReference>
<dbReference type="AlphaFoldDB" id="A0A0A9ZH46"/>
<evidence type="ECO:0000313" key="6">
    <source>
        <dbReference type="EMBL" id="JAG43546.1"/>
    </source>
</evidence>
<keyword evidence="2 4" id="KW-0863">Zinc-finger</keyword>
<dbReference type="GO" id="GO:0036158">
    <property type="term" value="P:outer dynein arm assembly"/>
    <property type="evidence" value="ECO:0007669"/>
    <property type="project" value="TreeGrafter"/>
</dbReference>
<dbReference type="PANTHER" id="PTHR13244">
    <property type="entry name" value="ZINC FINGER MYND DOMAIN CONTAINING PROTEIN 10"/>
    <property type="match status" value="1"/>
</dbReference>
<name>A0A0A9ZH46_LYGHE</name>
<evidence type="ECO:0000259" key="5">
    <source>
        <dbReference type="PROSITE" id="PS50865"/>
    </source>
</evidence>
<evidence type="ECO:0000256" key="2">
    <source>
        <dbReference type="ARBA" id="ARBA00022771"/>
    </source>
</evidence>
<organism evidence="6">
    <name type="scientific">Lygus hesperus</name>
    <name type="common">Western plant bug</name>
    <dbReference type="NCBI Taxonomy" id="30085"/>
    <lineage>
        <taxon>Eukaryota</taxon>
        <taxon>Metazoa</taxon>
        <taxon>Ecdysozoa</taxon>
        <taxon>Arthropoda</taxon>
        <taxon>Hexapoda</taxon>
        <taxon>Insecta</taxon>
        <taxon>Pterygota</taxon>
        <taxon>Neoptera</taxon>
        <taxon>Paraneoptera</taxon>
        <taxon>Hemiptera</taxon>
        <taxon>Heteroptera</taxon>
        <taxon>Panheteroptera</taxon>
        <taxon>Cimicomorpha</taxon>
        <taxon>Miridae</taxon>
        <taxon>Mirini</taxon>
        <taxon>Lygus</taxon>
    </lineage>
</organism>
<accession>A0A0A9ZH46</accession>
<keyword evidence="1" id="KW-0479">Metal-binding</keyword>
<dbReference type="SUPFAM" id="SSF144232">
    <property type="entry name" value="HIT/MYND zinc finger-like"/>
    <property type="match status" value="1"/>
</dbReference>
<evidence type="ECO:0000256" key="4">
    <source>
        <dbReference type="PROSITE-ProRule" id="PRU00134"/>
    </source>
</evidence>
<evidence type="ECO:0000313" key="7">
    <source>
        <dbReference type="EMBL" id="JAG49381.1"/>
    </source>
</evidence>
<dbReference type="GO" id="GO:0008270">
    <property type="term" value="F:zinc ion binding"/>
    <property type="evidence" value="ECO:0007669"/>
    <property type="project" value="UniProtKB-KW"/>
</dbReference>
<protein>
    <submittedName>
        <fullName evidence="6">Zinc finger MYND domain-containing protein 10</fullName>
    </submittedName>
</protein>
<sequence length="442" mass="51531">MTDLDIGEDTEALDAFELDHIVSSFKVSKLEQISSLKWFEKSVQISKLYRVAAAESLLEPLPAVERVKESLMAHSKFDHMVRELITVFIWKDNVLKRLLEVKPEPKVAFPTYMVLYYEVMVHGIVQAMIYHGDTFNYLRETSDDLVEYCVLRLRKLLRPLKYVSNESLRNMDDDPIGGIKNQNRYIDFNIGSQCIATLRYICENIDSLPLSVSTRIYSTHDLPVLVTQLLHQKIWTKVEDGKTYKFNETDWQELRPDDPPLTKMECQVWLLLRQLLLNTANNSSYHYSDYRKEQLTKLLKYLNDRVLDQLSVLVDLQRMLHFLHVRAPSEGDKTVHNPLIIEVTPLFQDQLIQQYSEKWKDLAVSSSKILFYCDKDTTMTLAKAFSSSITSLLNTNGELHTCNYCMKRAANRCSQCKRTWYCSRSCQVQHWKIHKISCSSET</sequence>